<dbReference type="EMBL" id="DRWN01000047">
    <property type="protein sequence ID" value="HHK68634.1"/>
    <property type="molecule type" value="Genomic_DNA"/>
</dbReference>
<keyword evidence="1" id="KW-0732">Signal</keyword>
<evidence type="ECO:0000256" key="1">
    <source>
        <dbReference type="ARBA" id="ARBA00022729"/>
    </source>
</evidence>
<comment type="caution">
    <text evidence="3">The sequence shown here is derived from an EMBL/GenBank/DDBJ whole genome shotgun (WGS) entry which is preliminary data.</text>
</comment>
<dbReference type="InterPro" id="IPR051010">
    <property type="entry name" value="BCAA_transport"/>
</dbReference>
<dbReference type="InterPro" id="IPR028081">
    <property type="entry name" value="Leu-bd"/>
</dbReference>
<dbReference type="Pfam" id="PF13458">
    <property type="entry name" value="Peripla_BP_6"/>
    <property type="match status" value="1"/>
</dbReference>
<evidence type="ECO:0000313" key="3">
    <source>
        <dbReference type="EMBL" id="HHK68634.1"/>
    </source>
</evidence>
<dbReference type="InterPro" id="IPR028082">
    <property type="entry name" value="Peripla_BP_I"/>
</dbReference>
<evidence type="ECO:0000259" key="2">
    <source>
        <dbReference type="Pfam" id="PF13458"/>
    </source>
</evidence>
<gene>
    <name evidence="3" type="ORF">ENM11_05725</name>
</gene>
<dbReference type="AlphaFoldDB" id="A0A7C5QJS8"/>
<protein>
    <recommendedName>
        <fullName evidence="2">Leucine-binding protein domain-containing protein</fullName>
    </recommendedName>
</protein>
<organism evidence="3">
    <name type="scientific">Caldiarchaeum subterraneum</name>
    <dbReference type="NCBI Taxonomy" id="311458"/>
    <lineage>
        <taxon>Archaea</taxon>
        <taxon>Nitrososphaerota</taxon>
        <taxon>Candidatus Caldarchaeales</taxon>
        <taxon>Candidatus Caldarchaeaceae</taxon>
        <taxon>Candidatus Caldarchaeum</taxon>
    </lineage>
</organism>
<reference evidence="3" key="1">
    <citation type="journal article" date="2020" name="mSystems">
        <title>Genome- and Community-Level Interaction Insights into Carbon Utilization and Element Cycling Functions of Hydrothermarchaeota in Hydrothermal Sediment.</title>
        <authorList>
            <person name="Zhou Z."/>
            <person name="Liu Y."/>
            <person name="Xu W."/>
            <person name="Pan J."/>
            <person name="Luo Z.H."/>
            <person name="Li M."/>
        </authorList>
    </citation>
    <scope>NUCLEOTIDE SEQUENCE [LARGE SCALE GENOMIC DNA]</scope>
    <source>
        <strain evidence="3">SpSt-1056</strain>
    </source>
</reference>
<dbReference type="PANTHER" id="PTHR30483:SF37">
    <property type="entry name" value="ABC TRANSPORTER SUBSTRATE-BINDING PROTEIN"/>
    <property type="match status" value="1"/>
</dbReference>
<accession>A0A7C5QJS8</accession>
<sequence length="417" mass="45712">MAILSRRVIVAAVVVVVVLATLSAYMLTTPSRPKVEVVKIGAVYPLTGSLAPIGKDQINAIKLVFDEVNSKGGIKSLGGAKLELVPGDTKGDPRVGADETERLITVEKVALVIGAYQSAVTETASAVAERYKIPFVNPDSTSPALTERGFKWFFRTTPHDGLLVVGMLEFLRDLRDKQGIPLKTIAVVYENTLWGQDTGRIVKENAAKYGLEIALDLQYPSRTTDVSAEVQKIRTAKPDIVLFASYVTDAILYTKKLKELGVAPKVFIANDAGHIHSDYLNSVGKDSEYFFSREVFNWDLGEKKPAIKEANDKFKAAYGKDMDGTIARAYTAALLVVDVLERAGSIDPENIRKALVETNWSEEKTPMPWAGIKFDEKGQNILATGLVVQLQKGKYRTVWPWSVATVKPEGVPFPGWP</sequence>
<name>A0A7C5QJS8_CALS0</name>
<dbReference type="Gene3D" id="3.40.50.2300">
    <property type="match status" value="2"/>
</dbReference>
<dbReference type="PANTHER" id="PTHR30483">
    <property type="entry name" value="LEUCINE-SPECIFIC-BINDING PROTEIN"/>
    <property type="match status" value="1"/>
</dbReference>
<proteinExistence type="predicted"/>
<dbReference type="SUPFAM" id="SSF53822">
    <property type="entry name" value="Periplasmic binding protein-like I"/>
    <property type="match status" value="1"/>
</dbReference>
<dbReference type="CDD" id="cd06340">
    <property type="entry name" value="PBP1_ABC_ligand_binding-like"/>
    <property type="match status" value="1"/>
</dbReference>
<feature type="domain" description="Leucine-binding protein" evidence="2">
    <location>
        <begin position="38"/>
        <end position="393"/>
    </location>
</feature>